<dbReference type="GO" id="GO:0005737">
    <property type="term" value="C:cytoplasm"/>
    <property type="evidence" value="ECO:0007669"/>
    <property type="project" value="TreeGrafter"/>
</dbReference>
<name>A0A1M5UCD6_9CLOT</name>
<keyword evidence="2" id="KW-0378">Hydrolase</keyword>
<sequence length="470" mass="54185">MKTFKRPNVLIIYTDQQRKDSIKCYGNEYAITPNLDNLAFQGVRFNNFFVQNPVCMPSRMSFLTGRFCSSLGIGTNGIPLGEDVLTINNILKPYNYHTAQIGKLHFQPHSRRDHRDPHPLYGFDTFILSDEPGCYEDAYTKWVEAIDPDMVSKVRTSLPPAAAHYGTKSFSDVPRETNEPYDFEGDEEYTHSSFVASETCEFIKNHGERKPFFAIAGFYAPHTPVNPPRRFVDMFNVDDMELPKIGEHEEVSEVLKHISDEEWKKIKAYYYAFAAHVDECVGNILNTLKEKKLDEDTIVIFTSDHGEYLGDHGRIQKGMPGHDCITNVPLIIRYPKAIKENTIVEEIVEAVDVVPTILDFCGVQIPRQIQGKTFKELVTGKKKFHKEDAFTEFFDPFGGYRSSVVRTKQYKYYIDNNGDEILYDMKKDPWELVNVVMENDYKQILLDMRKRLIKRLYEAADCSKGKTAEY</sequence>
<evidence type="ECO:0000313" key="5">
    <source>
        <dbReference type="Proteomes" id="UP000184447"/>
    </source>
</evidence>
<protein>
    <submittedName>
        <fullName evidence="4">Arylsulfatase A</fullName>
    </submittedName>
</protein>
<keyword evidence="5" id="KW-1185">Reference proteome</keyword>
<evidence type="ECO:0000313" key="4">
    <source>
        <dbReference type="EMBL" id="SHH60343.1"/>
    </source>
</evidence>
<dbReference type="Pfam" id="PF00884">
    <property type="entry name" value="Sulfatase"/>
    <property type="match status" value="1"/>
</dbReference>
<dbReference type="Gene3D" id="3.40.720.10">
    <property type="entry name" value="Alkaline Phosphatase, subunit A"/>
    <property type="match status" value="1"/>
</dbReference>
<reference evidence="4 5" key="1">
    <citation type="submission" date="2016-11" db="EMBL/GenBank/DDBJ databases">
        <authorList>
            <person name="Jaros S."/>
            <person name="Januszkiewicz K."/>
            <person name="Wedrychowicz H."/>
        </authorList>
    </citation>
    <scope>NUCLEOTIDE SEQUENCE [LARGE SCALE GENOMIC DNA]</scope>
    <source>
        <strain evidence="4 5">DSM 8605</strain>
    </source>
</reference>
<dbReference type="OrthoDB" id="279611at2"/>
<dbReference type="SUPFAM" id="SSF53649">
    <property type="entry name" value="Alkaline phosphatase-like"/>
    <property type="match status" value="1"/>
</dbReference>
<evidence type="ECO:0000256" key="2">
    <source>
        <dbReference type="ARBA" id="ARBA00022801"/>
    </source>
</evidence>
<evidence type="ECO:0000259" key="3">
    <source>
        <dbReference type="Pfam" id="PF00884"/>
    </source>
</evidence>
<accession>A0A1M5UCD6</accession>
<dbReference type="RefSeq" id="WP_073337993.1">
    <property type="nucleotide sequence ID" value="NZ_FQXM01000007.1"/>
</dbReference>
<proteinExistence type="predicted"/>
<dbReference type="GO" id="GO:0046872">
    <property type="term" value="F:metal ion binding"/>
    <property type="evidence" value="ECO:0007669"/>
    <property type="project" value="UniProtKB-KW"/>
</dbReference>
<organism evidence="4 5">
    <name type="scientific">Clostridium grantii DSM 8605</name>
    <dbReference type="NCBI Taxonomy" id="1121316"/>
    <lineage>
        <taxon>Bacteria</taxon>
        <taxon>Bacillati</taxon>
        <taxon>Bacillota</taxon>
        <taxon>Clostridia</taxon>
        <taxon>Eubacteriales</taxon>
        <taxon>Clostridiaceae</taxon>
        <taxon>Clostridium</taxon>
    </lineage>
</organism>
<dbReference type="STRING" id="1121316.SAMN02745207_01691"/>
<gene>
    <name evidence="4" type="ORF">SAMN02745207_01691</name>
</gene>
<keyword evidence="1" id="KW-0479">Metal-binding</keyword>
<dbReference type="Proteomes" id="UP000184447">
    <property type="component" value="Unassembled WGS sequence"/>
</dbReference>
<dbReference type="InterPro" id="IPR017850">
    <property type="entry name" value="Alkaline_phosphatase_core_sf"/>
</dbReference>
<dbReference type="AlphaFoldDB" id="A0A1M5UCD6"/>
<feature type="domain" description="Sulfatase N-terminal" evidence="3">
    <location>
        <begin position="7"/>
        <end position="362"/>
    </location>
</feature>
<dbReference type="EMBL" id="FQXM01000007">
    <property type="protein sequence ID" value="SHH60343.1"/>
    <property type="molecule type" value="Genomic_DNA"/>
</dbReference>
<dbReference type="InterPro" id="IPR000917">
    <property type="entry name" value="Sulfatase_N"/>
</dbReference>
<dbReference type="PANTHER" id="PTHR45953:SF1">
    <property type="entry name" value="IDURONATE 2-SULFATASE"/>
    <property type="match status" value="1"/>
</dbReference>
<dbReference type="PANTHER" id="PTHR45953">
    <property type="entry name" value="IDURONATE 2-SULFATASE"/>
    <property type="match status" value="1"/>
</dbReference>
<evidence type="ECO:0000256" key="1">
    <source>
        <dbReference type="ARBA" id="ARBA00022723"/>
    </source>
</evidence>
<dbReference type="GO" id="GO:0008484">
    <property type="term" value="F:sulfuric ester hydrolase activity"/>
    <property type="evidence" value="ECO:0007669"/>
    <property type="project" value="TreeGrafter"/>
</dbReference>